<reference evidence="2" key="1">
    <citation type="submission" date="2022-06" db="EMBL/GenBank/DDBJ databases">
        <title>WGS of actinobacteria.</title>
        <authorList>
            <person name="Thawai C."/>
        </authorList>
    </citation>
    <scope>NUCLEOTIDE SEQUENCE</scope>
    <source>
        <strain evidence="2">DSM 42010</strain>
    </source>
</reference>
<dbReference type="InterPro" id="IPR007278">
    <property type="entry name" value="DUF397"/>
</dbReference>
<dbReference type="Proteomes" id="UP001142400">
    <property type="component" value="Unassembled WGS sequence"/>
</dbReference>
<evidence type="ECO:0000313" key="2">
    <source>
        <dbReference type="EMBL" id="MCQ8834244.1"/>
    </source>
</evidence>
<gene>
    <name evidence="2" type="ORF">NQU54_35630</name>
</gene>
<keyword evidence="3" id="KW-1185">Reference proteome</keyword>
<name>A0A9X2M742_STRMQ</name>
<feature type="domain" description="DUF397" evidence="1">
    <location>
        <begin position="16"/>
        <end position="71"/>
    </location>
</feature>
<evidence type="ECO:0000259" key="1">
    <source>
        <dbReference type="Pfam" id="PF04149"/>
    </source>
</evidence>
<sequence length="79" mass="8366">MTTDARTLIARDLVHANWFKSSYSSNGTNCVEVADLSTSAYGRIAIRDSKDPDGPALLVSPDGWAPFITAVADGRLPAA</sequence>
<protein>
    <submittedName>
        <fullName evidence="2">DUF397 domain-containing protein</fullName>
    </submittedName>
</protein>
<dbReference type="AlphaFoldDB" id="A0A9X2M742"/>
<dbReference type="RefSeq" id="WP_257634634.1">
    <property type="nucleotide sequence ID" value="NZ_JANIIC010000054.1"/>
</dbReference>
<dbReference type="EMBL" id="JANIIC010000054">
    <property type="protein sequence ID" value="MCQ8834244.1"/>
    <property type="molecule type" value="Genomic_DNA"/>
</dbReference>
<dbReference type="Pfam" id="PF04149">
    <property type="entry name" value="DUF397"/>
    <property type="match status" value="1"/>
</dbReference>
<accession>A0A9X2M742</accession>
<comment type="caution">
    <text evidence="2">The sequence shown here is derived from an EMBL/GenBank/DDBJ whole genome shotgun (WGS) entry which is preliminary data.</text>
</comment>
<organism evidence="2 3">
    <name type="scientific">Streptomyces malaysiensis subsp. samsunensis</name>
    <dbReference type="NCBI Taxonomy" id="459658"/>
    <lineage>
        <taxon>Bacteria</taxon>
        <taxon>Bacillati</taxon>
        <taxon>Actinomycetota</taxon>
        <taxon>Actinomycetes</taxon>
        <taxon>Kitasatosporales</taxon>
        <taxon>Streptomycetaceae</taxon>
        <taxon>Streptomyces</taxon>
        <taxon>Streptomyces violaceusniger group</taxon>
    </lineage>
</organism>
<proteinExistence type="predicted"/>
<evidence type="ECO:0000313" key="3">
    <source>
        <dbReference type="Proteomes" id="UP001142400"/>
    </source>
</evidence>